<keyword evidence="4 7" id="KW-0812">Transmembrane</keyword>
<dbReference type="InterPro" id="IPR005524">
    <property type="entry name" value="DUF318"/>
</dbReference>
<evidence type="ECO:0000313" key="9">
    <source>
        <dbReference type="Proteomes" id="UP001344888"/>
    </source>
</evidence>
<reference evidence="8 9" key="1">
    <citation type="submission" date="2023-03" db="EMBL/GenBank/DDBJ databases">
        <title>Bacillus Genome Sequencing.</title>
        <authorList>
            <person name="Dunlap C."/>
        </authorList>
    </citation>
    <scope>NUCLEOTIDE SEQUENCE [LARGE SCALE GENOMIC DNA]</scope>
    <source>
        <strain evidence="8 9">B-59205</strain>
    </source>
</reference>
<feature type="transmembrane region" description="Helical" evidence="7">
    <location>
        <begin position="218"/>
        <end position="236"/>
    </location>
</feature>
<dbReference type="PANTHER" id="PTHR34184">
    <property type="entry name" value="UPF0718 PROTEIN YCGR"/>
    <property type="match status" value="1"/>
</dbReference>
<keyword evidence="6 7" id="KW-0472">Membrane</keyword>
<feature type="transmembrane region" description="Helical" evidence="7">
    <location>
        <begin position="50"/>
        <end position="77"/>
    </location>
</feature>
<organism evidence="8 9">
    <name type="scientific">Metasolibacillus meyeri</name>
    <dbReference type="NCBI Taxonomy" id="1071052"/>
    <lineage>
        <taxon>Bacteria</taxon>
        <taxon>Bacillati</taxon>
        <taxon>Bacillota</taxon>
        <taxon>Bacilli</taxon>
        <taxon>Bacillales</taxon>
        <taxon>Caryophanaceae</taxon>
        <taxon>Metasolibacillus</taxon>
    </lineage>
</organism>
<evidence type="ECO:0000256" key="4">
    <source>
        <dbReference type="ARBA" id="ARBA00022692"/>
    </source>
</evidence>
<keyword evidence="9" id="KW-1185">Reference proteome</keyword>
<dbReference type="GO" id="GO:0005886">
    <property type="term" value="C:plasma membrane"/>
    <property type="evidence" value="ECO:0007669"/>
    <property type="project" value="UniProtKB-SubCell"/>
</dbReference>
<accession>A0AAW9NWZ6</accession>
<dbReference type="RefSeq" id="WP_326124654.1">
    <property type="nucleotide sequence ID" value="NZ_JARSFG010000021.1"/>
</dbReference>
<dbReference type="InterPro" id="IPR052923">
    <property type="entry name" value="UPF0718"/>
</dbReference>
<comment type="similarity">
    <text evidence="2">Belongs to the UPF0718 family.</text>
</comment>
<dbReference type="AlphaFoldDB" id="A0AAW9NWZ6"/>
<evidence type="ECO:0000256" key="5">
    <source>
        <dbReference type="ARBA" id="ARBA00022989"/>
    </source>
</evidence>
<dbReference type="PANTHER" id="PTHR34184:SF4">
    <property type="entry name" value="UPF0718 PROTEIN YCGR"/>
    <property type="match status" value="1"/>
</dbReference>
<dbReference type="Proteomes" id="UP001344888">
    <property type="component" value="Unassembled WGS sequence"/>
</dbReference>
<feature type="transmembrane region" description="Helical" evidence="7">
    <location>
        <begin position="311"/>
        <end position="331"/>
    </location>
</feature>
<comment type="subcellular location">
    <subcellularLocation>
        <location evidence="1">Cell membrane</location>
        <topology evidence="1">Multi-pass membrane protein</topology>
    </subcellularLocation>
</comment>
<sequence>MEKNAFISRGLFIAWAMFILLLLFFIAPIVNNITSFSAMTASFFSLNTIFLSILIEALPFVLIGVLIAGFIQIFLTEEHLRKWIPKNKFLSVIMGCFVGALFPACECGIVPIVRRLITKGVPLPAAIGFMLTGPLINPIVIISTYMAFGNNWEIAGYRMVLGFIIAIVIALLVSLFFKGNQFKKGIVQAQDVVKTNKEPLLRKMHNMLKHAVDEFFDMGKYLIIGAFLAAFVQTYMSTKALVSIGDDLSSSLLVMMGLAFILSLCSEADAFIGASFSSIFPTPAILSFLIFGPMIDLKNTIMLLSIFKVKFVVWLFIFISAIVYFSLFLLADMI</sequence>
<gene>
    <name evidence="8" type="ORF">P9B03_16550</name>
</gene>
<dbReference type="Pfam" id="PF03773">
    <property type="entry name" value="ArsP_1"/>
    <property type="match status" value="1"/>
</dbReference>
<feature type="transmembrane region" description="Helical" evidence="7">
    <location>
        <begin position="160"/>
        <end position="177"/>
    </location>
</feature>
<keyword evidence="5 7" id="KW-1133">Transmembrane helix</keyword>
<evidence type="ECO:0000256" key="6">
    <source>
        <dbReference type="ARBA" id="ARBA00023136"/>
    </source>
</evidence>
<proteinExistence type="inferred from homology"/>
<feature type="transmembrane region" description="Helical" evidence="7">
    <location>
        <begin position="270"/>
        <end position="291"/>
    </location>
</feature>
<name>A0AAW9NWZ6_9BACL</name>
<evidence type="ECO:0000256" key="1">
    <source>
        <dbReference type="ARBA" id="ARBA00004651"/>
    </source>
</evidence>
<feature type="transmembrane region" description="Helical" evidence="7">
    <location>
        <begin position="248"/>
        <end position="264"/>
    </location>
</feature>
<evidence type="ECO:0000313" key="8">
    <source>
        <dbReference type="EMBL" id="MEC1180114.1"/>
    </source>
</evidence>
<evidence type="ECO:0000256" key="2">
    <source>
        <dbReference type="ARBA" id="ARBA00006386"/>
    </source>
</evidence>
<feature type="transmembrane region" description="Helical" evidence="7">
    <location>
        <begin position="12"/>
        <end position="30"/>
    </location>
</feature>
<evidence type="ECO:0000256" key="7">
    <source>
        <dbReference type="SAM" id="Phobius"/>
    </source>
</evidence>
<comment type="caution">
    <text evidence="8">The sequence shown here is derived from an EMBL/GenBank/DDBJ whole genome shotgun (WGS) entry which is preliminary data.</text>
</comment>
<dbReference type="EMBL" id="JARSFG010000021">
    <property type="protein sequence ID" value="MEC1180114.1"/>
    <property type="molecule type" value="Genomic_DNA"/>
</dbReference>
<protein>
    <submittedName>
        <fullName evidence="8">Permease</fullName>
    </submittedName>
</protein>
<feature type="transmembrane region" description="Helical" evidence="7">
    <location>
        <begin position="89"/>
        <end position="113"/>
    </location>
</feature>
<evidence type="ECO:0000256" key="3">
    <source>
        <dbReference type="ARBA" id="ARBA00022475"/>
    </source>
</evidence>
<keyword evidence="3" id="KW-1003">Cell membrane</keyword>
<feature type="transmembrane region" description="Helical" evidence="7">
    <location>
        <begin position="125"/>
        <end position="148"/>
    </location>
</feature>